<keyword evidence="2" id="KW-0503">Monooxygenase</keyword>
<keyword evidence="3" id="KW-1185">Reference proteome</keyword>
<dbReference type="AlphaFoldDB" id="A0A2S7N0I9"/>
<protein>
    <submittedName>
        <fullName evidence="2">Antibiotic biosynthesis monooxygenase</fullName>
    </submittedName>
</protein>
<dbReference type="InterPro" id="IPR007138">
    <property type="entry name" value="ABM_dom"/>
</dbReference>
<accession>A0A2S7N0I9</accession>
<dbReference type="InterPro" id="IPR050404">
    <property type="entry name" value="Heme-degrading_MO"/>
</dbReference>
<dbReference type="Gene3D" id="3.30.70.100">
    <property type="match status" value="1"/>
</dbReference>
<proteinExistence type="predicted"/>
<name>A0A2S7N0I9_9BACI</name>
<evidence type="ECO:0000313" key="2">
    <source>
        <dbReference type="EMBL" id="PQD95517.1"/>
    </source>
</evidence>
<dbReference type="EMBL" id="PKOZ01000004">
    <property type="protein sequence ID" value="PQD95517.1"/>
    <property type="molecule type" value="Genomic_DNA"/>
</dbReference>
<reference evidence="2 3" key="1">
    <citation type="submission" date="2017-12" db="EMBL/GenBank/DDBJ databases">
        <title>Taxonomic description and draft genome of Pradoshia cofamensis Gen. nov., sp. nov., a thermotolerant bacillale isolated from anterior gut of earthworm Eisenia fetida.</title>
        <authorList>
            <person name="Saha T."/>
            <person name="Chakraborty R."/>
        </authorList>
    </citation>
    <scope>NUCLEOTIDE SEQUENCE [LARGE SCALE GENOMIC DNA]</scope>
    <source>
        <strain evidence="2 3">EAG3</strain>
    </source>
</reference>
<dbReference type="GO" id="GO:0004497">
    <property type="term" value="F:monooxygenase activity"/>
    <property type="evidence" value="ECO:0007669"/>
    <property type="project" value="UniProtKB-KW"/>
</dbReference>
<comment type="caution">
    <text evidence="2">The sequence shown here is derived from an EMBL/GenBank/DDBJ whole genome shotgun (WGS) entry which is preliminary data.</text>
</comment>
<dbReference type="Proteomes" id="UP000239663">
    <property type="component" value="Unassembled WGS sequence"/>
</dbReference>
<evidence type="ECO:0000259" key="1">
    <source>
        <dbReference type="Pfam" id="PF03992"/>
    </source>
</evidence>
<dbReference type="InterPro" id="IPR011008">
    <property type="entry name" value="Dimeric_a/b-barrel"/>
</dbReference>
<dbReference type="SUPFAM" id="SSF54909">
    <property type="entry name" value="Dimeric alpha+beta barrel"/>
    <property type="match status" value="1"/>
</dbReference>
<sequence length="165" mass="18918">MNFYITTGTLSFLKIIQTKHQEAQIILLNNPSTSMLLHEGSGKSFFQSPRSFEVIDQSGQLEQEGFFALHHIPVSPEDRPAFEFDLKAATKSIHQQPGIKAFRLLRPTSSDSYIVLTNWAKEQDYARFDQNTVLTNKKLESLFNTQVLFTGKPYTAKFHAYKEKE</sequence>
<evidence type="ECO:0000313" key="3">
    <source>
        <dbReference type="Proteomes" id="UP000239663"/>
    </source>
</evidence>
<dbReference type="Pfam" id="PF03992">
    <property type="entry name" value="ABM"/>
    <property type="match status" value="1"/>
</dbReference>
<gene>
    <name evidence="2" type="ORF">CYL18_09550</name>
</gene>
<dbReference type="RefSeq" id="WP_104849272.1">
    <property type="nucleotide sequence ID" value="NZ_PKOZ01000004.1"/>
</dbReference>
<dbReference type="PANTHER" id="PTHR34474">
    <property type="entry name" value="SIGNAL TRANSDUCTION PROTEIN TRAP"/>
    <property type="match status" value="1"/>
</dbReference>
<organism evidence="2 3">
    <name type="scientific">Pradoshia eiseniae</name>
    <dbReference type="NCBI Taxonomy" id="2064768"/>
    <lineage>
        <taxon>Bacteria</taxon>
        <taxon>Bacillati</taxon>
        <taxon>Bacillota</taxon>
        <taxon>Bacilli</taxon>
        <taxon>Bacillales</taxon>
        <taxon>Bacillaceae</taxon>
        <taxon>Pradoshia</taxon>
    </lineage>
</organism>
<keyword evidence="2" id="KW-0560">Oxidoreductase</keyword>
<dbReference type="PANTHER" id="PTHR34474:SF2">
    <property type="entry name" value="SIGNAL TRANSDUCTION PROTEIN TRAP"/>
    <property type="match status" value="1"/>
</dbReference>
<dbReference type="OrthoDB" id="2352283at2"/>
<feature type="domain" description="ABM" evidence="1">
    <location>
        <begin position="71"/>
        <end position="131"/>
    </location>
</feature>